<accession>A0ACB8A927</accession>
<dbReference type="EMBL" id="MU267772">
    <property type="protein sequence ID" value="KAH7909212.1"/>
    <property type="molecule type" value="Genomic_DNA"/>
</dbReference>
<protein>
    <submittedName>
        <fullName evidence="1">Uncharacterized protein</fullName>
    </submittedName>
</protein>
<reference evidence="1" key="1">
    <citation type="journal article" date="2021" name="New Phytol.">
        <title>Evolutionary innovations through gain and loss of genes in the ectomycorrhizal Boletales.</title>
        <authorList>
            <person name="Wu G."/>
            <person name="Miyauchi S."/>
            <person name="Morin E."/>
            <person name="Kuo A."/>
            <person name="Drula E."/>
            <person name="Varga T."/>
            <person name="Kohler A."/>
            <person name="Feng B."/>
            <person name="Cao Y."/>
            <person name="Lipzen A."/>
            <person name="Daum C."/>
            <person name="Hundley H."/>
            <person name="Pangilinan J."/>
            <person name="Johnson J."/>
            <person name="Barry K."/>
            <person name="LaButti K."/>
            <person name="Ng V."/>
            <person name="Ahrendt S."/>
            <person name="Min B."/>
            <person name="Choi I.G."/>
            <person name="Park H."/>
            <person name="Plett J.M."/>
            <person name="Magnuson J."/>
            <person name="Spatafora J.W."/>
            <person name="Nagy L.G."/>
            <person name="Henrissat B."/>
            <person name="Grigoriev I.V."/>
            <person name="Yang Z.L."/>
            <person name="Xu J."/>
            <person name="Martin F.M."/>
        </authorList>
    </citation>
    <scope>NUCLEOTIDE SEQUENCE</scope>
    <source>
        <strain evidence="1">ATCC 28755</strain>
    </source>
</reference>
<comment type="caution">
    <text evidence="1">The sequence shown here is derived from an EMBL/GenBank/DDBJ whole genome shotgun (WGS) entry which is preliminary data.</text>
</comment>
<sequence>MRFTLSSEYVCNTILTNEEGQVVYKTKTSAKLSSLVPWTTIISKITPNIDENDMRDKFAIMAAIEWHSLSSSIFRFGGEEHRAKDFLPNSGILRLARTFTGPDGRSYKWKMENTAAVLYLDDGSKPKTEVAKYHKRGFGIIGKKHDPYLDVFSEGKGILDTLILTFIYVEKLQMDGEYRLDTVSIGSSGSL</sequence>
<dbReference type="Proteomes" id="UP000790377">
    <property type="component" value="Unassembled WGS sequence"/>
</dbReference>
<organism evidence="1 2">
    <name type="scientific">Hygrophoropsis aurantiaca</name>
    <dbReference type="NCBI Taxonomy" id="72124"/>
    <lineage>
        <taxon>Eukaryota</taxon>
        <taxon>Fungi</taxon>
        <taxon>Dikarya</taxon>
        <taxon>Basidiomycota</taxon>
        <taxon>Agaricomycotina</taxon>
        <taxon>Agaricomycetes</taxon>
        <taxon>Agaricomycetidae</taxon>
        <taxon>Boletales</taxon>
        <taxon>Coniophorineae</taxon>
        <taxon>Hygrophoropsidaceae</taxon>
        <taxon>Hygrophoropsis</taxon>
    </lineage>
</organism>
<proteinExistence type="predicted"/>
<evidence type="ECO:0000313" key="2">
    <source>
        <dbReference type="Proteomes" id="UP000790377"/>
    </source>
</evidence>
<gene>
    <name evidence="1" type="ORF">BJ138DRAFT_1115166</name>
</gene>
<keyword evidence="2" id="KW-1185">Reference proteome</keyword>
<name>A0ACB8A927_9AGAM</name>
<evidence type="ECO:0000313" key="1">
    <source>
        <dbReference type="EMBL" id="KAH7909212.1"/>
    </source>
</evidence>